<accession>A0AA86USL2</accession>
<proteinExistence type="predicted"/>
<keyword evidence="3" id="KW-1185">Reference proteome</keyword>
<reference evidence="2 3" key="2">
    <citation type="submission" date="2024-07" db="EMBL/GenBank/DDBJ databases">
        <authorList>
            <person name="Akdeniz Z."/>
        </authorList>
    </citation>
    <scope>NUCLEOTIDE SEQUENCE [LARGE SCALE GENOMIC DNA]</scope>
</reference>
<name>A0AA86USL2_9EUKA</name>
<comment type="caution">
    <text evidence="1">The sequence shown here is derived from an EMBL/GenBank/DDBJ whole genome shotgun (WGS) entry which is preliminary data.</text>
</comment>
<reference evidence="1" key="1">
    <citation type="submission" date="2023-06" db="EMBL/GenBank/DDBJ databases">
        <authorList>
            <person name="Kurt Z."/>
        </authorList>
    </citation>
    <scope>NUCLEOTIDE SEQUENCE</scope>
</reference>
<dbReference type="EMBL" id="CAXDID020000060">
    <property type="protein sequence ID" value="CAL6009708.1"/>
    <property type="molecule type" value="Genomic_DNA"/>
</dbReference>
<dbReference type="AlphaFoldDB" id="A0AA86USL2"/>
<protein>
    <submittedName>
        <fullName evidence="2">Hypothetical_protein</fullName>
    </submittedName>
</protein>
<evidence type="ECO:0000313" key="3">
    <source>
        <dbReference type="Proteomes" id="UP001642409"/>
    </source>
</evidence>
<organism evidence="1">
    <name type="scientific">Hexamita inflata</name>
    <dbReference type="NCBI Taxonomy" id="28002"/>
    <lineage>
        <taxon>Eukaryota</taxon>
        <taxon>Metamonada</taxon>
        <taxon>Diplomonadida</taxon>
        <taxon>Hexamitidae</taxon>
        <taxon>Hexamitinae</taxon>
        <taxon>Hexamita</taxon>
    </lineage>
</organism>
<dbReference type="Proteomes" id="UP001642409">
    <property type="component" value="Unassembled WGS sequence"/>
</dbReference>
<dbReference type="EMBL" id="CATOUU010001068">
    <property type="protein sequence ID" value="CAI9970105.1"/>
    <property type="molecule type" value="Genomic_DNA"/>
</dbReference>
<evidence type="ECO:0000313" key="2">
    <source>
        <dbReference type="EMBL" id="CAL6009708.1"/>
    </source>
</evidence>
<sequence length="105" mass="12183">MYYCKLQSSLNNLELKHKQSSNLLQTIKIHPSLGEICECDTRQNSANLTVPTFHDQLEPSFQFENFRDKLDQLEMSMEDVEVVMDEEDDSVSFTQFKIGSLISLF</sequence>
<evidence type="ECO:0000313" key="1">
    <source>
        <dbReference type="EMBL" id="CAI9970105.1"/>
    </source>
</evidence>
<gene>
    <name evidence="2" type="ORF">HINF_LOCUS21730</name>
    <name evidence="1" type="ORF">HINF_LOCUS57750</name>
</gene>